<dbReference type="Proteomes" id="UP000054477">
    <property type="component" value="Unassembled WGS sequence"/>
</dbReference>
<reference evidence="3" key="2">
    <citation type="submission" date="2015-01" db="EMBL/GenBank/DDBJ databases">
        <title>Evolutionary Origins and Diversification of the Mycorrhizal Mutualists.</title>
        <authorList>
            <consortium name="DOE Joint Genome Institute"/>
            <consortium name="Mycorrhizal Genomics Consortium"/>
            <person name="Kohler A."/>
            <person name="Kuo A."/>
            <person name="Nagy L.G."/>
            <person name="Floudas D."/>
            <person name="Copeland A."/>
            <person name="Barry K.W."/>
            <person name="Cichocki N."/>
            <person name="Veneault-Fourrey C."/>
            <person name="LaButti K."/>
            <person name="Lindquist E.A."/>
            <person name="Lipzen A."/>
            <person name="Lundell T."/>
            <person name="Morin E."/>
            <person name="Murat C."/>
            <person name="Riley R."/>
            <person name="Ohm R."/>
            <person name="Sun H."/>
            <person name="Tunlid A."/>
            <person name="Henrissat B."/>
            <person name="Grigoriev I.V."/>
            <person name="Hibbett D.S."/>
            <person name="Martin F."/>
        </authorList>
    </citation>
    <scope>NUCLEOTIDE SEQUENCE [LARGE SCALE GENOMIC DNA]</scope>
    <source>
        <strain evidence="3">LaAM-08-1</strain>
    </source>
</reference>
<proteinExistence type="predicted"/>
<dbReference type="AlphaFoldDB" id="A0A0C9Y5M0"/>
<protein>
    <submittedName>
        <fullName evidence="2">Uncharacterized protein</fullName>
    </submittedName>
</protein>
<gene>
    <name evidence="2" type="ORF">K443DRAFT_452271</name>
</gene>
<sequence length="341" mass="38936">MTRFHFFITPLRPLRPFLNMSAIEIYDVENLRQLNRRQIQHLAKKNGVKANGKTEILILQLIAKFPDGVPIETATNDTPATRKRTITKMKAEETKPQQRVSKRRKMGNAPTEQDETQPSAIEQPPRVLPGAVEQLPSAVEQLLAAENLPRAIEQRQGVIEQWPRAVERLPSPSEQRASLGTPVATQIEIGHREEDAPQSQRGTGVGPKDVRLVKRELTKLVNGAAEIRVELAETRMLIEYMKTEVMQRAADQLALVGWINFATEARVLRQFKRNRKLWDGTPFMQPGPKQAWKGFLDELEKEKLVESLNSAAQYEAKRRRRRSRSNSEERKEFSVDTGEKI</sequence>
<dbReference type="EMBL" id="KN838539">
    <property type="protein sequence ID" value="KIK09264.1"/>
    <property type="molecule type" value="Genomic_DNA"/>
</dbReference>
<name>A0A0C9Y5M0_9AGAR</name>
<feature type="compositionally biased region" description="Basic and acidic residues" evidence="1">
    <location>
        <begin position="325"/>
        <end position="341"/>
    </location>
</feature>
<evidence type="ECO:0000313" key="2">
    <source>
        <dbReference type="EMBL" id="KIK09264.1"/>
    </source>
</evidence>
<reference evidence="2 3" key="1">
    <citation type="submission" date="2014-04" db="EMBL/GenBank/DDBJ databases">
        <authorList>
            <consortium name="DOE Joint Genome Institute"/>
            <person name="Kuo A."/>
            <person name="Kohler A."/>
            <person name="Nagy L.G."/>
            <person name="Floudas D."/>
            <person name="Copeland A."/>
            <person name="Barry K.W."/>
            <person name="Cichocki N."/>
            <person name="Veneault-Fourrey C."/>
            <person name="LaButti K."/>
            <person name="Lindquist E.A."/>
            <person name="Lipzen A."/>
            <person name="Lundell T."/>
            <person name="Morin E."/>
            <person name="Murat C."/>
            <person name="Sun H."/>
            <person name="Tunlid A."/>
            <person name="Henrissat B."/>
            <person name="Grigoriev I.V."/>
            <person name="Hibbett D.S."/>
            <person name="Martin F."/>
            <person name="Nordberg H.P."/>
            <person name="Cantor M.N."/>
            <person name="Hua S.X."/>
        </authorList>
    </citation>
    <scope>NUCLEOTIDE SEQUENCE [LARGE SCALE GENOMIC DNA]</scope>
    <source>
        <strain evidence="2 3">LaAM-08-1</strain>
    </source>
</reference>
<feature type="region of interest" description="Disordered" evidence="1">
    <location>
        <begin position="87"/>
        <end position="123"/>
    </location>
</feature>
<keyword evidence="3" id="KW-1185">Reference proteome</keyword>
<feature type="region of interest" description="Disordered" evidence="1">
    <location>
        <begin position="313"/>
        <end position="341"/>
    </location>
</feature>
<evidence type="ECO:0000256" key="1">
    <source>
        <dbReference type="SAM" id="MobiDB-lite"/>
    </source>
</evidence>
<dbReference type="OrthoDB" id="3270863at2759"/>
<accession>A0A0C9Y5M0</accession>
<organism evidence="2 3">
    <name type="scientific">Laccaria amethystina LaAM-08-1</name>
    <dbReference type="NCBI Taxonomy" id="1095629"/>
    <lineage>
        <taxon>Eukaryota</taxon>
        <taxon>Fungi</taxon>
        <taxon>Dikarya</taxon>
        <taxon>Basidiomycota</taxon>
        <taxon>Agaricomycotina</taxon>
        <taxon>Agaricomycetes</taxon>
        <taxon>Agaricomycetidae</taxon>
        <taxon>Agaricales</taxon>
        <taxon>Agaricineae</taxon>
        <taxon>Hydnangiaceae</taxon>
        <taxon>Laccaria</taxon>
    </lineage>
</organism>
<dbReference type="HOGENOM" id="CLU_927815_0_0_1"/>
<evidence type="ECO:0000313" key="3">
    <source>
        <dbReference type="Proteomes" id="UP000054477"/>
    </source>
</evidence>